<sequence>MDSDRQLCDQACSLASGLPLASEHDQFGVRFTEVTQFPGDVHAGRLPYLPWHGLRNFPFEPDFIRKRNERERQRVRCVNAGYARLRAHLPLELANRRLSKVETLRAAIAYIKHLQQGLELSPARAEGSGFLSRGAGGIHGIHSPCPSDSDEEST</sequence>
<evidence type="ECO:0000256" key="5">
    <source>
        <dbReference type="SAM" id="MobiDB-lite"/>
    </source>
</evidence>
<dbReference type="PROSITE" id="PS50888">
    <property type="entry name" value="BHLH"/>
    <property type="match status" value="1"/>
</dbReference>
<evidence type="ECO:0000259" key="6">
    <source>
        <dbReference type="PROSITE" id="PS50888"/>
    </source>
</evidence>
<dbReference type="Proteomes" id="UP000314986">
    <property type="component" value="Unassembled WGS sequence"/>
</dbReference>
<keyword evidence="8" id="KW-1185">Reference proteome</keyword>
<dbReference type="Pfam" id="PF00010">
    <property type="entry name" value="HLH"/>
    <property type="match status" value="1"/>
</dbReference>
<dbReference type="Ensembl" id="ENSCMIT00000030891.1">
    <property type="protein sequence ID" value="ENSCMIP00000030424.1"/>
    <property type="gene ID" value="ENSCMIG00000013094.1"/>
</dbReference>
<dbReference type="InterPro" id="IPR011598">
    <property type="entry name" value="bHLH_dom"/>
</dbReference>
<evidence type="ECO:0000256" key="2">
    <source>
        <dbReference type="ARBA" id="ARBA00023125"/>
    </source>
</evidence>
<dbReference type="SMART" id="SM00353">
    <property type="entry name" value="HLH"/>
    <property type="match status" value="1"/>
</dbReference>
<dbReference type="InParanoid" id="A0A4W3IJE2"/>
<reference evidence="8" key="1">
    <citation type="journal article" date="2006" name="Science">
        <title>Ancient noncoding elements conserved in the human genome.</title>
        <authorList>
            <person name="Venkatesh B."/>
            <person name="Kirkness E.F."/>
            <person name="Loh Y.H."/>
            <person name="Halpern A.L."/>
            <person name="Lee A.P."/>
            <person name="Johnson J."/>
            <person name="Dandona N."/>
            <person name="Viswanathan L.D."/>
            <person name="Tay A."/>
            <person name="Venter J.C."/>
            <person name="Strausberg R.L."/>
            <person name="Brenner S."/>
        </authorList>
    </citation>
    <scope>NUCLEOTIDE SEQUENCE [LARGE SCALE GENOMIC DNA]</scope>
</reference>
<reference evidence="7" key="4">
    <citation type="submission" date="2025-08" db="UniProtKB">
        <authorList>
            <consortium name="Ensembl"/>
        </authorList>
    </citation>
    <scope>IDENTIFICATION</scope>
</reference>
<dbReference type="GO" id="GO:0046983">
    <property type="term" value="F:protein dimerization activity"/>
    <property type="evidence" value="ECO:0007669"/>
    <property type="project" value="InterPro"/>
</dbReference>
<keyword evidence="1" id="KW-0805">Transcription regulation</keyword>
<dbReference type="PANTHER" id="PTHR23349">
    <property type="entry name" value="BASIC HELIX-LOOP-HELIX TRANSCRIPTION FACTOR, TWIST"/>
    <property type="match status" value="1"/>
</dbReference>
<feature type="domain" description="BHLH" evidence="6">
    <location>
        <begin position="62"/>
        <end position="114"/>
    </location>
</feature>
<keyword evidence="2" id="KW-0238">DNA-binding</keyword>
<dbReference type="InterPro" id="IPR036638">
    <property type="entry name" value="HLH_DNA-bd_sf"/>
</dbReference>
<reference evidence="7" key="5">
    <citation type="submission" date="2025-09" db="UniProtKB">
        <authorList>
            <consortium name="Ensembl"/>
        </authorList>
    </citation>
    <scope>IDENTIFICATION</scope>
</reference>
<evidence type="ECO:0000313" key="8">
    <source>
        <dbReference type="Proteomes" id="UP000314986"/>
    </source>
</evidence>
<dbReference type="GO" id="GO:0048513">
    <property type="term" value="P:animal organ development"/>
    <property type="evidence" value="ECO:0007669"/>
    <property type="project" value="UniProtKB-ARBA"/>
</dbReference>
<protein>
    <submittedName>
        <fullName evidence="7">Achaete-scute family bHLH transcription factor 4</fullName>
    </submittedName>
</protein>
<dbReference type="FunFam" id="4.10.280.10:FF:000038">
    <property type="entry name" value="achaete-scute homolog 3"/>
    <property type="match status" value="1"/>
</dbReference>
<dbReference type="GO" id="GO:0005667">
    <property type="term" value="C:transcription regulator complex"/>
    <property type="evidence" value="ECO:0007669"/>
    <property type="project" value="UniProtKB-ARBA"/>
</dbReference>
<dbReference type="GO" id="GO:0005634">
    <property type="term" value="C:nucleus"/>
    <property type="evidence" value="ECO:0007669"/>
    <property type="project" value="UniProtKB-ARBA"/>
</dbReference>
<dbReference type="GO" id="GO:0001227">
    <property type="term" value="F:DNA-binding transcription repressor activity, RNA polymerase II-specific"/>
    <property type="evidence" value="ECO:0007669"/>
    <property type="project" value="UniProtKB-ARBA"/>
</dbReference>
<dbReference type="GO" id="GO:0000977">
    <property type="term" value="F:RNA polymerase II transcription regulatory region sequence-specific DNA binding"/>
    <property type="evidence" value="ECO:0007669"/>
    <property type="project" value="TreeGrafter"/>
</dbReference>
<keyword evidence="3" id="KW-0804">Transcription</keyword>
<accession>A0A4W3IJE2</accession>
<dbReference type="GeneTree" id="ENSGT00940000162902"/>
<feature type="region of interest" description="Disordered" evidence="5">
    <location>
        <begin position="135"/>
        <end position="154"/>
    </location>
</feature>
<dbReference type="PANTHER" id="PTHR23349:SF108">
    <property type="entry name" value="BHLH DOMAIN-CONTAINING PROTEIN"/>
    <property type="match status" value="1"/>
</dbReference>
<keyword evidence="4" id="KW-0539">Nucleus</keyword>
<dbReference type="SUPFAM" id="SSF47459">
    <property type="entry name" value="HLH, helix-loop-helix DNA-binding domain"/>
    <property type="match status" value="1"/>
</dbReference>
<evidence type="ECO:0000313" key="7">
    <source>
        <dbReference type="Ensembl" id="ENSCMIP00000030424.1"/>
    </source>
</evidence>
<dbReference type="Gene3D" id="4.10.280.10">
    <property type="entry name" value="Helix-loop-helix DNA-binding domain"/>
    <property type="match status" value="1"/>
</dbReference>
<dbReference type="STRING" id="7868.ENSCMIP00000030424"/>
<reference evidence="8" key="2">
    <citation type="journal article" date="2007" name="PLoS Biol.">
        <title>Survey sequencing and comparative analysis of the elephant shark (Callorhinchus milii) genome.</title>
        <authorList>
            <person name="Venkatesh B."/>
            <person name="Kirkness E.F."/>
            <person name="Loh Y.H."/>
            <person name="Halpern A.L."/>
            <person name="Lee A.P."/>
            <person name="Johnson J."/>
            <person name="Dandona N."/>
            <person name="Viswanathan L.D."/>
            <person name="Tay A."/>
            <person name="Venter J.C."/>
            <person name="Strausberg R.L."/>
            <person name="Brenner S."/>
        </authorList>
    </citation>
    <scope>NUCLEOTIDE SEQUENCE [LARGE SCALE GENOMIC DNA]</scope>
</reference>
<evidence type="ECO:0000256" key="1">
    <source>
        <dbReference type="ARBA" id="ARBA00023015"/>
    </source>
</evidence>
<dbReference type="InterPro" id="IPR050283">
    <property type="entry name" value="E-box_TF_Regulators"/>
</dbReference>
<reference evidence="8" key="3">
    <citation type="journal article" date="2014" name="Nature">
        <title>Elephant shark genome provides unique insights into gnathostome evolution.</title>
        <authorList>
            <consortium name="International Elephant Shark Genome Sequencing Consortium"/>
            <person name="Venkatesh B."/>
            <person name="Lee A.P."/>
            <person name="Ravi V."/>
            <person name="Maurya A.K."/>
            <person name="Lian M.M."/>
            <person name="Swann J.B."/>
            <person name="Ohta Y."/>
            <person name="Flajnik M.F."/>
            <person name="Sutoh Y."/>
            <person name="Kasahara M."/>
            <person name="Hoon S."/>
            <person name="Gangu V."/>
            <person name="Roy S.W."/>
            <person name="Irimia M."/>
            <person name="Korzh V."/>
            <person name="Kondrychyn I."/>
            <person name="Lim Z.W."/>
            <person name="Tay B.H."/>
            <person name="Tohari S."/>
            <person name="Kong K.W."/>
            <person name="Ho S."/>
            <person name="Lorente-Galdos B."/>
            <person name="Quilez J."/>
            <person name="Marques-Bonet T."/>
            <person name="Raney B.J."/>
            <person name="Ingham P.W."/>
            <person name="Tay A."/>
            <person name="Hillier L.W."/>
            <person name="Minx P."/>
            <person name="Boehm T."/>
            <person name="Wilson R.K."/>
            <person name="Brenner S."/>
            <person name="Warren W.C."/>
        </authorList>
    </citation>
    <scope>NUCLEOTIDE SEQUENCE [LARGE SCALE GENOMIC DNA]</scope>
</reference>
<proteinExistence type="predicted"/>
<dbReference type="AlphaFoldDB" id="A0A4W3IJE2"/>
<organism evidence="7 8">
    <name type="scientific">Callorhinchus milii</name>
    <name type="common">Ghost shark</name>
    <dbReference type="NCBI Taxonomy" id="7868"/>
    <lineage>
        <taxon>Eukaryota</taxon>
        <taxon>Metazoa</taxon>
        <taxon>Chordata</taxon>
        <taxon>Craniata</taxon>
        <taxon>Vertebrata</taxon>
        <taxon>Chondrichthyes</taxon>
        <taxon>Holocephali</taxon>
        <taxon>Chimaeriformes</taxon>
        <taxon>Callorhinchidae</taxon>
        <taxon>Callorhinchus</taxon>
    </lineage>
</organism>
<evidence type="ECO:0000256" key="4">
    <source>
        <dbReference type="ARBA" id="ARBA00023242"/>
    </source>
</evidence>
<name>A0A4W3IJE2_CALMI</name>
<evidence type="ECO:0000256" key="3">
    <source>
        <dbReference type="ARBA" id="ARBA00023163"/>
    </source>
</evidence>
<dbReference type="GO" id="GO:0060429">
    <property type="term" value="P:epithelium development"/>
    <property type="evidence" value="ECO:0007669"/>
    <property type="project" value="UniProtKB-ARBA"/>
</dbReference>